<comment type="caution">
    <text evidence="2">The sequence shown here is derived from an EMBL/GenBank/DDBJ whole genome shotgun (WGS) entry which is preliminary data.</text>
</comment>
<reference evidence="2 3" key="1">
    <citation type="journal article" date="2019" name="Commun. Biol.">
        <title>The bagworm genome reveals a unique fibroin gene that provides high tensile strength.</title>
        <authorList>
            <person name="Kono N."/>
            <person name="Nakamura H."/>
            <person name="Ohtoshi R."/>
            <person name="Tomita M."/>
            <person name="Numata K."/>
            <person name="Arakawa K."/>
        </authorList>
    </citation>
    <scope>NUCLEOTIDE SEQUENCE [LARGE SCALE GENOMIC DNA]</scope>
</reference>
<gene>
    <name evidence="2" type="ORF">EVAR_8539_1</name>
</gene>
<keyword evidence="3" id="KW-1185">Reference proteome</keyword>
<dbReference type="EMBL" id="BGZK01000100">
    <property type="protein sequence ID" value="GBP18714.1"/>
    <property type="molecule type" value="Genomic_DNA"/>
</dbReference>
<feature type="region of interest" description="Disordered" evidence="1">
    <location>
        <begin position="21"/>
        <end position="54"/>
    </location>
</feature>
<dbReference type="Proteomes" id="UP000299102">
    <property type="component" value="Unassembled WGS sequence"/>
</dbReference>
<protein>
    <submittedName>
        <fullName evidence="2">Uncharacterized protein</fullName>
    </submittedName>
</protein>
<evidence type="ECO:0000313" key="2">
    <source>
        <dbReference type="EMBL" id="GBP18714.1"/>
    </source>
</evidence>
<evidence type="ECO:0000313" key="3">
    <source>
        <dbReference type="Proteomes" id="UP000299102"/>
    </source>
</evidence>
<organism evidence="2 3">
    <name type="scientific">Eumeta variegata</name>
    <name type="common">Bagworm moth</name>
    <name type="synonym">Eumeta japonica</name>
    <dbReference type="NCBI Taxonomy" id="151549"/>
    <lineage>
        <taxon>Eukaryota</taxon>
        <taxon>Metazoa</taxon>
        <taxon>Ecdysozoa</taxon>
        <taxon>Arthropoda</taxon>
        <taxon>Hexapoda</taxon>
        <taxon>Insecta</taxon>
        <taxon>Pterygota</taxon>
        <taxon>Neoptera</taxon>
        <taxon>Endopterygota</taxon>
        <taxon>Lepidoptera</taxon>
        <taxon>Glossata</taxon>
        <taxon>Ditrysia</taxon>
        <taxon>Tineoidea</taxon>
        <taxon>Psychidae</taxon>
        <taxon>Oiketicinae</taxon>
        <taxon>Eumeta</taxon>
    </lineage>
</organism>
<sequence>MALNTAIAALKIKLMEILSDSTMPKSQHQKTDTYNKKKERQNSSDVKSDVISHKQMDPYKGSPFTVSVYTVSRCAGADEVAALTQP</sequence>
<feature type="compositionally biased region" description="Basic and acidic residues" evidence="1">
    <location>
        <begin position="29"/>
        <end position="54"/>
    </location>
</feature>
<dbReference type="AlphaFoldDB" id="A0A4C1TXX8"/>
<name>A0A4C1TXX8_EUMVA</name>
<proteinExistence type="predicted"/>
<accession>A0A4C1TXX8</accession>
<evidence type="ECO:0000256" key="1">
    <source>
        <dbReference type="SAM" id="MobiDB-lite"/>
    </source>
</evidence>